<accession>A0ABT9KK74</accession>
<dbReference type="RefSeq" id="WP_307110160.1">
    <property type="nucleotide sequence ID" value="NZ_JAURUE010000001.1"/>
</dbReference>
<dbReference type="InterPro" id="IPR027417">
    <property type="entry name" value="P-loop_NTPase"/>
</dbReference>
<feature type="domain" description="FtsK" evidence="3">
    <location>
        <begin position="82"/>
        <end position="267"/>
    </location>
</feature>
<evidence type="ECO:0000256" key="2">
    <source>
        <dbReference type="SAM" id="MobiDB-lite"/>
    </source>
</evidence>
<dbReference type="Proteomes" id="UP001234880">
    <property type="component" value="Unassembled WGS sequence"/>
</dbReference>
<evidence type="ECO:0000313" key="4">
    <source>
        <dbReference type="EMBL" id="MDP9608813.1"/>
    </source>
</evidence>
<dbReference type="InterPro" id="IPR018647">
    <property type="entry name" value="SLFN_3-like_DNA/RNA_helicase"/>
</dbReference>
<dbReference type="Pfam" id="PF09848">
    <property type="entry name" value="SLFN-g3_helicase"/>
    <property type="match status" value="1"/>
</dbReference>
<comment type="caution">
    <text evidence="4">The sequence shown here is derived from an EMBL/GenBank/DDBJ whole genome shotgun (WGS) entry which is preliminary data.</text>
</comment>
<dbReference type="SUPFAM" id="SSF52540">
    <property type="entry name" value="P-loop containing nucleoside triphosphate hydrolases"/>
    <property type="match status" value="1"/>
</dbReference>
<feature type="binding site" evidence="1">
    <location>
        <begin position="104"/>
        <end position="111"/>
    </location>
    <ligand>
        <name>ATP</name>
        <dbReference type="ChEBI" id="CHEBI:30616"/>
    </ligand>
</feature>
<protein>
    <recommendedName>
        <fullName evidence="3">FtsK domain-containing protein</fullName>
    </recommendedName>
</protein>
<dbReference type="InterPro" id="IPR002543">
    <property type="entry name" value="FtsK_dom"/>
</dbReference>
<evidence type="ECO:0000256" key="1">
    <source>
        <dbReference type="PROSITE-ProRule" id="PRU00289"/>
    </source>
</evidence>
<keyword evidence="1" id="KW-0547">Nucleotide-binding</keyword>
<name>A0ABT9KK74_9ACTN</name>
<keyword evidence="5" id="KW-1185">Reference proteome</keyword>
<proteinExistence type="predicted"/>
<evidence type="ECO:0000259" key="3">
    <source>
        <dbReference type="PROSITE" id="PS50901"/>
    </source>
</evidence>
<keyword evidence="1" id="KW-0067">ATP-binding</keyword>
<reference evidence="4 5" key="1">
    <citation type="submission" date="2023-07" db="EMBL/GenBank/DDBJ databases">
        <title>Sequencing the genomes of 1000 actinobacteria strains.</title>
        <authorList>
            <person name="Klenk H.-P."/>
        </authorList>
    </citation>
    <scope>NUCLEOTIDE SEQUENCE [LARGE SCALE GENOMIC DNA]</scope>
    <source>
        <strain evidence="4 5">DSM 41600</strain>
    </source>
</reference>
<evidence type="ECO:0000313" key="5">
    <source>
        <dbReference type="Proteomes" id="UP001234880"/>
    </source>
</evidence>
<sequence>MAAVKEYVLKTPPGGVKNIDQEALCDLLKIDDPSRVIFEQARGEAVVRVFPTNPLMHMRPATVADLTMDARGRIVVGAYYDGSPLRIRLFDPKTGNAQRMAIFGTTGAGKSRALQSVLAACKRSGIVVHLADLKEGQSVPEAVGNVATRVTTQKGAIRLLRRLVDEAERRMKAYGEMGRSGFILGDPDPLMYGVIDEANRLLEKGAPYRDEAAGLIKELGRTGRSVGVGIILAAQAGHLEEMGGSDTLRGMLKEGEVILLRWSSAMMAQLVSDGLLPRGESLQPIPKVVGQVRRIRRWNEAADEDEDEPNSQGMCYHLTSSRPTSMARFFLVGSIAPCRGHDPVILALYGYGPPPGKPFDLDDAPDPEGDVPGGAPAASGRPSVPTTAEVIPPGPVTLADRITAALAGGPLTEADLLAAVNADGHKQIKRGSLRTRVSDLRRDGVIGPPSGGLVTLA</sequence>
<feature type="region of interest" description="Disordered" evidence="2">
    <location>
        <begin position="357"/>
        <end position="386"/>
    </location>
</feature>
<dbReference type="EMBL" id="JAURUE010000001">
    <property type="protein sequence ID" value="MDP9608813.1"/>
    <property type="molecule type" value="Genomic_DNA"/>
</dbReference>
<gene>
    <name evidence="4" type="ORF">JOF35_001090</name>
</gene>
<dbReference type="Gene3D" id="3.40.50.300">
    <property type="entry name" value="P-loop containing nucleotide triphosphate hydrolases"/>
    <property type="match status" value="1"/>
</dbReference>
<dbReference type="PROSITE" id="PS50901">
    <property type="entry name" value="FTSK"/>
    <property type="match status" value="1"/>
</dbReference>
<organism evidence="4 5">
    <name type="scientific">Streptomyces demainii</name>
    <dbReference type="NCBI Taxonomy" id="588122"/>
    <lineage>
        <taxon>Bacteria</taxon>
        <taxon>Bacillati</taxon>
        <taxon>Actinomycetota</taxon>
        <taxon>Actinomycetes</taxon>
        <taxon>Kitasatosporales</taxon>
        <taxon>Streptomycetaceae</taxon>
        <taxon>Streptomyces</taxon>
    </lineage>
</organism>